<protein>
    <recommendedName>
        <fullName evidence="3">Phosphoglycerate mutase</fullName>
    </recommendedName>
</protein>
<dbReference type="PROSITE" id="PS00175">
    <property type="entry name" value="PG_MUTASE"/>
    <property type="match status" value="1"/>
</dbReference>
<dbReference type="AlphaFoldDB" id="A0ABD3P957"/>
<dbReference type="PIRSF" id="PIRSF000709">
    <property type="entry name" value="6PFK_2-Ptase"/>
    <property type="match status" value="1"/>
</dbReference>
<dbReference type="InterPro" id="IPR029033">
    <property type="entry name" value="His_PPase_superfam"/>
</dbReference>
<gene>
    <name evidence="1" type="ORF">ACHAWO_003077</name>
</gene>
<name>A0ABD3P957_9STRA</name>
<dbReference type="PANTHER" id="PTHR48100:SF44">
    <property type="entry name" value="PHOSPHATASE C1620.13-RELATED"/>
    <property type="match status" value="1"/>
</dbReference>
<dbReference type="InterPro" id="IPR013078">
    <property type="entry name" value="His_Pase_superF_clade-1"/>
</dbReference>
<dbReference type="CDD" id="cd07067">
    <property type="entry name" value="HP_PGM_like"/>
    <property type="match status" value="1"/>
</dbReference>
<comment type="caution">
    <text evidence="1">The sequence shown here is derived from an EMBL/GenBank/DDBJ whole genome shotgun (WGS) entry which is preliminary data.</text>
</comment>
<dbReference type="SMART" id="SM00855">
    <property type="entry name" value="PGAM"/>
    <property type="match status" value="1"/>
</dbReference>
<dbReference type="EMBL" id="JALLPJ020000714">
    <property type="protein sequence ID" value="KAL3784794.1"/>
    <property type="molecule type" value="Genomic_DNA"/>
</dbReference>
<dbReference type="PANTHER" id="PTHR48100">
    <property type="entry name" value="BROAD-SPECIFICITY PHOSPHATASE YOR283W-RELATED"/>
    <property type="match status" value="1"/>
</dbReference>
<evidence type="ECO:0008006" key="3">
    <source>
        <dbReference type="Google" id="ProtNLM"/>
    </source>
</evidence>
<dbReference type="InterPro" id="IPR001345">
    <property type="entry name" value="PG/BPGM_mutase_AS"/>
</dbReference>
<dbReference type="Pfam" id="PF00300">
    <property type="entry name" value="His_Phos_1"/>
    <property type="match status" value="2"/>
</dbReference>
<dbReference type="SUPFAM" id="SSF53254">
    <property type="entry name" value="Phosphoglycerate mutase-like"/>
    <property type="match status" value="1"/>
</dbReference>
<dbReference type="InterPro" id="IPR050275">
    <property type="entry name" value="PGM_Phosphatase"/>
</dbReference>
<reference evidence="1 2" key="1">
    <citation type="submission" date="2024-10" db="EMBL/GenBank/DDBJ databases">
        <title>Updated reference genomes for cyclostephanoid diatoms.</title>
        <authorList>
            <person name="Roberts W.R."/>
            <person name="Alverson A.J."/>
        </authorList>
    </citation>
    <scope>NUCLEOTIDE SEQUENCE [LARGE SCALE GENOMIC DNA]</scope>
    <source>
        <strain evidence="1 2">AJA010-31</strain>
    </source>
</reference>
<evidence type="ECO:0000313" key="1">
    <source>
        <dbReference type="EMBL" id="KAL3784794.1"/>
    </source>
</evidence>
<dbReference type="Proteomes" id="UP001530400">
    <property type="component" value="Unassembled WGS sequence"/>
</dbReference>
<evidence type="ECO:0000313" key="2">
    <source>
        <dbReference type="Proteomes" id="UP001530400"/>
    </source>
</evidence>
<organism evidence="1 2">
    <name type="scientific">Cyclotella atomus</name>
    <dbReference type="NCBI Taxonomy" id="382360"/>
    <lineage>
        <taxon>Eukaryota</taxon>
        <taxon>Sar</taxon>
        <taxon>Stramenopiles</taxon>
        <taxon>Ochrophyta</taxon>
        <taxon>Bacillariophyta</taxon>
        <taxon>Coscinodiscophyceae</taxon>
        <taxon>Thalassiosirophycidae</taxon>
        <taxon>Stephanodiscales</taxon>
        <taxon>Stephanodiscaceae</taxon>
        <taxon>Cyclotella</taxon>
    </lineage>
</organism>
<proteinExistence type="predicted"/>
<dbReference type="Gene3D" id="3.40.50.1240">
    <property type="entry name" value="Phosphoglycerate mutase-like"/>
    <property type="match status" value="1"/>
</dbReference>
<keyword evidence="2" id="KW-1185">Reference proteome</keyword>
<accession>A0ABD3P957</accession>
<sequence length="247" mass="27589">MKTITSQKQPMINIYIARHGQDVDNSNGILNGHRNEPLTELGRRQAEDVGKQMLQEGFCLLPNSQTTSSSTPSAKKTIRAIYSSPLQRAHETAKIFAKILSTDASNEQSNTVQILDDLIERDFGIMTGMPISSILEKCGQDHVLSIDTINYFLDPENAETFPDLIARGKKLLTYIDTEICGNGVNEDSSILLVTHGDFGKMLYAAYYELDWKEVLKQFHFGNSEVLLLANDSPPEKAHVFETSQYNS</sequence>